<evidence type="ECO:0000259" key="1">
    <source>
        <dbReference type="PROSITE" id="PS50042"/>
    </source>
</evidence>
<dbReference type="CDD" id="cd00038">
    <property type="entry name" value="CAP_ED"/>
    <property type="match status" value="1"/>
</dbReference>
<dbReference type="HOGENOM" id="CLU_1493939_0_0_7"/>
<accession>M1P4L9</accession>
<organism evidence="2 3">
    <name type="scientific">Desulfocapsa sulfexigens (strain DSM 10523 / SB164P1)</name>
    <dbReference type="NCBI Taxonomy" id="1167006"/>
    <lineage>
        <taxon>Bacteria</taxon>
        <taxon>Pseudomonadati</taxon>
        <taxon>Thermodesulfobacteriota</taxon>
        <taxon>Desulfobulbia</taxon>
        <taxon>Desulfobulbales</taxon>
        <taxon>Desulfocapsaceae</taxon>
        <taxon>Desulfocapsa</taxon>
    </lineage>
</organism>
<dbReference type="STRING" id="1167006.UWK_01866"/>
<dbReference type="PRINTS" id="PR00103">
    <property type="entry name" value="CAMPKINASE"/>
</dbReference>
<evidence type="ECO:0000313" key="2">
    <source>
        <dbReference type="EMBL" id="AGF78423.1"/>
    </source>
</evidence>
<dbReference type="InterPro" id="IPR050397">
    <property type="entry name" value="Env_Response_Regulators"/>
</dbReference>
<proteinExistence type="predicted"/>
<protein>
    <submittedName>
        <fullName evidence="2">Cyclic nucleotide-binding protein</fullName>
    </submittedName>
</protein>
<dbReference type="GO" id="GO:0005829">
    <property type="term" value="C:cytosol"/>
    <property type="evidence" value="ECO:0007669"/>
    <property type="project" value="TreeGrafter"/>
</dbReference>
<name>M1P4L9_DESSD</name>
<dbReference type="RefSeq" id="WP_015404114.1">
    <property type="nucleotide sequence ID" value="NC_020304.1"/>
</dbReference>
<keyword evidence="3" id="KW-1185">Reference proteome</keyword>
<dbReference type="PROSITE" id="PS50042">
    <property type="entry name" value="CNMP_BINDING_3"/>
    <property type="match status" value="1"/>
</dbReference>
<dbReference type="Gene3D" id="2.60.120.10">
    <property type="entry name" value="Jelly Rolls"/>
    <property type="match status" value="1"/>
</dbReference>
<dbReference type="GO" id="GO:0003700">
    <property type="term" value="F:DNA-binding transcription factor activity"/>
    <property type="evidence" value="ECO:0007669"/>
    <property type="project" value="TreeGrafter"/>
</dbReference>
<feature type="domain" description="Cyclic nucleotide-binding" evidence="1">
    <location>
        <begin position="28"/>
        <end position="132"/>
    </location>
</feature>
<evidence type="ECO:0000313" key="3">
    <source>
        <dbReference type="Proteomes" id="UP000011721"/>
    </source>
</evidence>
<dbReference type="Proteomes" id="UP000011721">
    <property type="component" value="Chromosome"/>
</dbReference>
<dbReference type="SUPFAM" id="SSF51206">
    <property type="entry name" value="cAMP-binding domain-like"/>
    <property type="match status" value="1"/>
</dbReference>
<dbReference type="KEGG" id="dsf:UWK_01866"/>
<gene>
    <name evidence="2" type="ordered locus">UWK_01866</name>
</gene>
<dbReference type="PANTHER" id="PTHR24567:SF26">
    <property type="entry name" value="REGULATORY PROTEIN YEIL"/>
    <property type="match status" value="1"/>
</dbReference>
<dbReference type="InterPro" id="IPR014710">
    <property type="entry name" value="RmlC-like_jellyroll"/>
</dbReference>
<dbReference type="Pfam" id="PF00027">
    <property type="entry name" value="cNMP_binding"/>
    <property type="match status" value="1"/>
</dbReference>
<dbReference type="InterPro" id="IPR018490">
    <property type="entry name" value="cNMP-bd_dom_sf"/>
</dbReference>
<dbReference type="PANTHER" id="PTHR24567">
    <property type="entry name" value="CRP FAMILY TRANSCRIPTIONAL REGULATORY PROTEIN"/>
    <property type="match status" value="1"/>
</dbReference>
<dbReference type="AlphaFoldDB" id="M1P4L9"/>
<dbReference type="InterPro" id="IPR000595">
    <property type="entry name" value="cNMP-bd_dom"/>
</dbReference>
<reference evidence="3" key="1">
    <citation type="journal article" date="2013" name="Stand. Genomic Sci.">
        <title>Complete genome sequence of Desulfocapsa sulfexigens, a marine deltaproteobacterium specialized in disproportionating inorganic sulfur compounds.</title>
        <authorList>
            <person name="Finster K.W."/>
            <person name="Kjeldsen K.U."/>
            <person name="Kube M."/>
            <person name="Reinhardt R."/>
            <person name="Mussmann M."/>
            <person name="Amann R."/>
            <person name="Schreiber L."/>
        </authorList>
    </citation>
    <scope>NUCLEOTIDE SEQUENCE [LARGE SCALE GENOMIC DNA]</scope>
    <source>
        <strain evidence="3">DSM 10523 / SB164P1</strain>
    </source>
</reference>
<sequence length="180" mass="20806">MNSLGQNPDPPVINQLTCTQEFLNRCPLFSGAPAGVVGLFAYLAKREEYLKGQDILTQGKHCDRLFLILSGKVDIFQNHSGRRFHLQLLCEDSINYFGELALLAEFDWFFSARAWTDVKLLTISREAFSKVMERYPGSYQSMVQKIINLRINRFVDQQQYLMDHISSDAWREDPSQEIFS</sequence>
<dbReference type="eggNOG" id="COG0664">
    <property type="taxonomic scope" value="Bacteria"/>
</dbReference>
<dbReference type="EMBL" id="CP003985">
    <property type="protein sequence ID" value="AGF78423.1"/>
    <property type="molecule type" value="Genomic_DNA"/>
</dbReference>
<dbReference type="OrthoDB" id="5420529at2"/>
<dbReference type="SMART" id="SM00100">
    <property type="entry name" value="cNMP"/>
    <property type="match status" value="1"/>
</dbReference>